<comment type="caution">
    <text evidence="2">The sequence shown here is derived from an EMBL/GenBank/DDBJ whole genome shotgun (WGS) entry which is preliminary data.</text>
</comment>
<organism evidence="2 3">
    <name type="scientific">Staurois parvus</name>
    <dbReference type="NCBI Taxonomy" id="386267"/>
    <lineage>
        <taxon>Eukaryota</taxon>
        <taxon>Metazoa</taxon>
        <taxon>Chordata</taxon>
        <taxon>Craniata</taxon>
        <taxon>Vertebrata</taxon>
        <taxon>Euteleostomi</taxon>
        <taxon>Amphibia</taxon>
        <taxon>Batrachia</taxon>
        <taxon>Anura</taxon>
        <taxon>Neobatrachia</taxon>
        <taxon>Ranoidea</taxon>
        <taxon>Ranidae</taxon>
        <taxon>Staurois</taxon>
    </lineage>
</organism>
<accession>A0ABN9AM46</accession>
<feature type="compositionally biased region" description="Low complexity" evidence="1">
    <location>
        <begin position="69"/>
        <end position="89"/>
    </location>
</feature>
<keyword evidence="3" id="KW-1185">Reference proteome</keyword>
<dbReference type="Proteomes" id="UP001162483">
    <property type="component" value="Unassembled WGS sequence"/>
</dbReference>
<reference evidence="2" key="1">
    <citation type="submission" date="2023-05" db="EMBL/GenBank/DDBJ databases">
        <authorList>
            <person name="Stuckert A."/>
        </authorList>
    </citation>
    <scope>NUCLEOTIDE SEQUENCE</scope>
</reference>
<feature type="region of interest" description="Disordered" evidence="1">
    <location>
        <begin position="51"/>
        <end position="113"/>
    </location>
</feature>
<dbReference type="EMBL" id="CATNWA010000486">
    <property type="protein sequence ID" value="CAI9537107.1"/>
    <property type="molecule type" value="Genomic_DNA"/>
</dbReference>
<proteinExistence type="predicted"/>
<name>A0ABN9AM46_9NEOB</name>
<evidence type="ECO:0000256" key="1">
    <source>
        <dbReference type="SAM" id="MobiDB-lite"/>
    </source>
</evidence>
<feature type="non-terminal residue" evidence="2">
    <location>
        <position position="1"/>
    </location>
</feature>
<protein>
    <submittedName>
        <fullName evidence="2">Uncharacterized protein</fullName>
    </submittedName>
</protein>
<sequence>RAPGHLALDRLARQRGIGSPRHDSGHWVIRHWIVWLDSGHRVTRHQVICSTAGTASSGKAVGTESPGMTVGSESSGTTAGTGSSGTRSSVRQQAPGHLALDRLARQRASGHQA</sequence>
<evidence type="ECO:0000313" key="3">
    <source>
        <dbReference type="Proteomes" id="UP001162483"/>
    </source>
</evidence>
<gene>
    <name evidence="2" type="ORF">SPARVUS_LOCUS1153846</name>
</gene>
<evidence type="ECO:0000313" key="2">
    <source>
        <dbReference type="EMBL" id="CAI9537107.1"/>
    </source>
</evidence>